<dbReference type="InterPro" id="IPR010985">
    <property type="entry name" value="Ribbon_hlx_hlx"/>
</dbReference>
<dbReference type="AlphaFoldDB" id="A0A7Y9FJT5"/>
<keyword evidence="2" id="KW-1185">Reference proteome</keyword>
<accession>A0A7Y9FJT5</accession>
<reference evidence="1 2" key="1">
    <citation type="submission" date="2020-08" db="EMBL/GenBank/DDBJ databases">
        <title>The Agave Microbiome: Exploring the role of microbial communities in plant adaptations to desert environments.</title>
        <authorList>
            <person name="Partida-Martinez L.P."/>
        </authorList>
    </citation>
    <scope>NUCLEOTIDE SEQUENCE [LARGE SCALE GENOMIC DNA]</scope>
    <source>
        <strain evidence="1 2">AS2.3</strain>
    </source>
</reference>
<proteinExistence type="predicted"/>
<gene>
    <name evidence="1" type="ORF">HD841_000359</name>
</gene>
<comment type="caution">
    <text evidence="1">The sequence shown here is derived from an EMBL/GenBank/DDBJ whole genome shotgun (WGS) entry which is preliminary data.</text>
</comment>
<dbReference type="Proteomes" id="UP000517753">
    <property type="component" value="Unassembled WGS sequence"/>
</dbReference>
<dbReference type="GO" id="GO:0006355">
    <property type="term" value="P:regulation of DNA-templated transcription"/>
    <property type="evidence" value="ECO:0007669"/>
    <property type="project" value="InterPro"/>
</dbReference>
<dbReference type="SUPFAM" id="SSF47598">
    <property type="entry name" value="Ribbon-helix-helix"/>
    <property type="match status" value="1"/>
</dbReference>
<sequence>MAQFHVSLPADLQHYVDGRVSAEGFADPAAYLRDLIERDQDAYQADVRRVQVLIAEGIASGIIDREPEDILDEIIAEILAADD</sequence>
<protein>
    <submittedName>
        <fullName evidence="1">Antitoxin ParD1/3/4</fullName>
    </submittedName>
</protein>
<dbReference type="RefSeq" id="WP_179507167.1">
    <property type="nucleotide sequence ID" value="NZ_JACCBY010000001.1"/>
</dbReference>
<evidence type="ECO:0000313" key="1">
    <source>
        <dbReference type="EMBL" id="NYD88590.1"/>
    </source>
</evidence>
<name>A0A7Y9FJT5_9SPHN</name>
<evidence type="ECO:0000313" key="2">
    <source>
        <dbReference type="Proteomes" id="UP000517753"/>
    </source>
</evidence>
<organism evidence="1 2">
    <name type="scientific">Sphingomonas melonis</name>
    <dbReference type="NCBI Taxonomy" id="152682"/>
    <lineage>
        <taxon>Bacteria</taxon>
        <taxon>Pseudomonadati</taxon>
        <taxon>Pseudomonadota</taxon>
        <taxon>Alphaproteobacteria</taxon>
        <taxon>Sphingomonadales</taxon>
        <taxon>Sphingomonadaceae</taxon>
        <taxon>Sphingomonas</taxon>
    </lineage>
</organism>
<dbReference type="EMBL" id="JACCBY010000001">
    <property type="protein sequence ID" value="NYD88590.1"/>
    <property type="molecule type" value="Genomic_DNA"/>
</dbReference>